<gene>
    <name evidence="2" type="ORF">COT27_00835</name>
</gene>
<proteinExistence type="predicted"/>
<keyword evidence="1" id="KW-0812">Transmembrane</keyword>
<dbReference type="AlphaFoldDB" id="A0A2M6XTC4"/>
<keyword evidence="1" id="KW-0472">Membrane</keyword>
<dbReference type="EMBL" id="PEXX01000015">
    <property type="protein sequence ID" value="PIU10886.1"/>
    <property type="molecule type" value="Genomic_DNA"/>
</dbReference>
<evidence type="ECO:0000256" key="1">
    <source>
        <dbReference type="SAM" id="Phobius"/>
    </source>
</evidence>
<feature type="transmembrane region" description="Helical" evidence="1">
    <location>
        <begin position="20"/>
        <end position="44"/>
    </location>
</feature>
<comment type="caution">
    <text evidence="2">The sequence shown here is derived from an EMBL/GenBank/DDBJ whole genome shotgun (WGS) entry which is preliminary data.</text>
</comment>
<organism evidence="2 3">
    <name type="scientific">Candidatus Kuenenbacteria bacterium CG08_land_8_20_14_0_20_37_23</name>
    <dbReference type="NCBI Taxonomy" id="1974617"/>
    <lineage>
        <taxon>Bacteria</taxon>
        <taxon>Candidatus Kueneniibacteriota</taxon>
    </lineage>
</organism>
<protein>
    <submittedName>
        <fullName evidence="2">Uncharacterized protein</fullName>
    </submittedName>
</protein>
<reference evidence="3" key="1">
    <citation type="submission" date="2017-09" db="EMBL/GenBank/DDBJ databases">
        <title>Depth-based differentiation of microbial function through sediment-hosted aquifers and enrichment of novel symbionts in the deep terrestrial subsurface.</title>
        <authorList>
            <person name="Probst A.J."/>
            <person name="Ladd B."/>
            <person name="Jarett J.K."/>
            <person name="Geller-Mcgrath D.E."/>
            <person name="Sieber C.M.K."/>
            <person name="Emerson J.B."/>
            <person name="Anantharaman K."/>
            <person name="Thomas B.C."/>
            <person name="Malmstrom R."/>
            <person name="Stieglmeier M."/>
            <person name="Klingl A."/>
            <person name="Woyke T."/>
            <person name="Ryan C.M."/>
            <person name="Banfield J.F."/>
        </authorList>
    </citation>
    <scope>NUCLEOTIDE SEQUENCE [LARGE SCALE GENOMIC DNA]</scope>
</reference>
<name>A0A2M6XTC4_9BACT</name>
<dbReference type="Proteomes" id="UP000230586">
    <property type="component" value="Unassembled WGS sequence"/>
</dbReference>
<accession>A0A2M6XTC4</accession>
<keyword evidence="1" id="KW-1133">Transmembrane helix</keyword>
<sequence>MITIIVAVILGIFFIPEKGFLLVMGCMICGVIGLGVSLFLGIVLSSYRFVQTNKFSGIYVRIEYYGIPTISLFGTNSGADLPAIVVLDNGNGTEKTVRFLKLPLPTGLMPGQRVEIIQGYHEFGRPWYKLIAIALPIKTSEVKKI</sequence>
<evidence type="ECO:0000313" key="2">
    <source>
        <dbReference type="EMBL" id="PIU10886.1"/>
    </source>
</evidence>
<evidence type="ECO:0000313" key="3">
    <source>
        <dbReference type="Proteomes" id="UP000230586"/>
    </source>
</evidence>